<keyword evidence="3" id="KW-0238">DNA-binding</keyword>
<evidence type="ECO:0000313" key="6">
    <source>
        <dbReference type="EMBL" id="THE12659.1"/>
    </source>
</evidence>
<dbReference type="Gene3D" id="1.10.10.10">
    <property type="entry name" value="Winged helix-like DNA-binding domain superfamily/Winged helix DNA-binding domain"/>
    <property type="match status" value="1"/>
</dbReference>
<dbReference type="RefSeq" id="WP_136379607.1">
    <property type="nucleotide sequence ID" value="NZ_SLUB01000015.1"/>
</dbReference>
<dbReference type="InterPro" id="IPR005119">
    <property type="entry name" value="LysR_subst-bd"/>
</dbReference>
<evidence type="ECO:0000256" key="3">
    <source>
        <dbReference type="ARBA" id="ARBA00023125"/>
    </source>
</evidence>
<evidence type="ECO:0000256" key="4">
    <source>
        <dbReference type="ARBA" id="ARBA00023163"/>
    </source>
</evidence>
<dbReference type="InterPro" id="IPR036388">
    <property type="entry name" value="WH-like_DNA-bd_sf"/>
</dbReference>
<dbReference type="Gene3D" id="3.40.190.290">
    <property type="match status" value="1"/>
</dbReference>
<dbReference type="GO" id="GO:0000976">
    <property type="term" value="F:transcription cis-regulatory region binding"/>
    <property type="evidence" value="ECO:0007669"/>
    <property type="project" value="TreeGrafter"/>
</dbReference>
<dbReference type="OrthoDB" id="107670at2"/>
<dbReference type="SUPFAM" id="SSF53850">
    <property type="entry name" value="Periplasmic binding protein-like II"/>
    <property type="match status" value="1"/>
</dbReference>
<dbReference type="Pfam" id="PF03466">
    <property type="entry name" value="LysR_substrate"/>
    <property type="match status" value="1"/>
</dbReference>
<dbReference type="PROSITE" id="PS50931">
    <property type="entry name" value="HTH_LYSR"/>
    <property type="match status" value="1"/>
</dbReference>
<name>A0A4S3PSJ7_9BACI</name>
<keyword evidence="2" id="KW-0805">Transcription regulation</keyword>
<feature type="domain" description="HTH lysR-type" evidence="5">
    <location>
        <begin position="1"/>
        <end position="58"/>
    </location>
</feature>
<sequence length="290" mass="33754">MRSQDWEILKLLFENKNITKTAQSMYLSQPALTNRIQQIEKEFGTKIINRGRRGVHFTPQGEYLAKSAEEMVRKLQEIKENLSNMDNNVVGTIKFGVSSYFTKYKLPKLLRLFKNQYPNVEFQVSTGWSRDMFNALYKKDVHIAFVRGDYHWQGQKQLLFEEQLCIASKSEVNVEELPNLPRIDYKTDNLLKSLVDNWWSENYSKPPMVTMEVDQVDTCKEMVANGLGYAIMPGMILNGMEGIQKINLTVQDGLPLIRKTWMFYHDESLELKVIQAFVSFIKSLNIEDTL</sequence>
<reference evidence="6 7" key="1">
    <citation type="journal article" date="2019" name="Indoor Air">
        <title>Impacts of indoor surface finishes on bacterial viability.</title>
        <authorList>
            <person name="Hu J."/>
            <person name="Maamar S.B."/>
            <person name="Glawe A.J."/>
            <person name="Gottel N."/>
            <person name="Gilbert J.A."/>
            <person name="Hartmann E.M."/>
        </authorList>
    </citation>
    <scope>NUCLEOTIDE SEQUENCE [LARGE SCALE GENOMIC DNA]</scope>
    <source>
        <strain evidence="6 7">AF060A6</strain>
    </source>
</reference>
<dbReference type="PANTHER" id="PTHR30126:SF78">
    <property type="entry name" value="HTH LYSR-TYPE DOMAIN-CONTAINING PROTEIN"/>
    <property type="match status" value="1"/>
</dbReference>
<dbReference type="SUPFAM" id="SSF46785">
    <property type="entry name" value="Winged helix' DNA-binding domain"/>
    <property type="match status" value="1"/>
</dbReference>
<evidence type="ECO:0000256" key="1">
    <source>
        <dbReference type="ARBA" id="ARBA00009437"/>
    </source>
</evidence>
<keyword evidence="7" id="KW-1185">Reference proteome</keyword>
<dbReference type="GO" id="GO:0003700">
    <property type="term" value="F:DNA-binding transcription factor activity"/>
    <property type="evidence" value="ECO:0007669"/>
    <property type="project" value="InterPro"/>
</dbReference>
<dbReference type="Proteomes" id="UP000306477">
    <property type="component" value="Unassembled WGS sequence"/>
</dbReference>
<evidence type="ECO:0000313" key="7">
    <source>
        <dbReference type="Proteomes" id="UP000306477"/>
    </source>
</evidence>
<organism evidence="6 7">
    <name type="scientific">Bacillus timonensis</name>
    <dbReference type="NCBI Taxonomy" id="1033734"/>
    <lineage>
        <taxon>Bacteria</taxon>
        <taxon>Bacillati</taxon>
        <taxon>Bacillota</taxon>
        <taxon>Bacilli</taxon>
        <taxon>Bacillales</taxon>
        <taxon>Bacillaceae</taxon>
        <taxon>Bacillus</taxon>
    </lineage>
</organism>
<keyword evidence="4" id="KW-0804">Transcription</keyword>
<accession>A0A4S3PSJ7</accession>
<dbReference type="PANTHER" id="PTHR30126">
    <property type="entry name" value="HTH-TYPE TRANSCRIPTIONAL REGULATOR"/>
    <property type="match status" value="1"/>
</dbReference>
<evidence type="ECO:0000259" key="5">
    <source>
        <dbReference type="PROSITE" id="PS50931"/>
    </source>
</evidence>
<gene>
    <name evidence="6" type="ORF">E1I69_10720</name>
</gene>
<comment type="caution">
    <text evidence="6">The sequence shown here is derived from an EMBL/GenBank/DDBJ whole genome shotgun (WGS) entry which is preliminary data.</text>
</comment>
<dbReference type="AlphaFoldDB" id="A0A4S3PSJ7"/>
<dbReference type="Pfam" id="PF00126">
    <property type="entry name" value="HTH_1"/>
    <property type="match status" value="1"/>
</dbReference>
<dbReference type="PRINTS" id="PR00039">
    <property type="entry name" value="HTHLYSR"/>
</dbReference>
<dbReference type="InterPro" id="IPR000847">
    <property type="entry name" value="LysR_HTH_N"/>
</dbReference>
<proteinExistence type="inferred from homology"/>
<dbReference type="InterPro" id="IPR036390">
    <property type="entry name" value="WH_DNA-bd_sf"/>
</dbReference>
<comment type="similarity">
    <text evidence="1">Belongs to the LysR transcriptional regulatory family.</text>
</comment>
<dbReference type="EMBL" id="SLUB01000015">
    <property type="protein sequence ID" value="THE12659.1"/>
    <property type="molecule type" value="Genomic_DNA"/>
</dbReference>
<dbReference type="CDD" id="cd05466">
    <property type="entry name" value="PBP2_LTTR_substrate"/>
    <property type="match status" value="1"/>
</dbReference>
<protein>
    <submittedName>
        <fullName evidence="6">LysR family transcriptional regulator</fullName>
    </submittedName>
</protein>
<evidence type="ECO:0000256" key="2">
    <source>
        <dbReference type="ARBA" id="ARBA00023015"/>
    </source>
</evidence>